<keyword evidence="1" id="KW-0472">Membrane</keyword>
<dbReference type="EMBL" id="RBAH01000004">
    <property type="protein sequence ID" value="RKN85471.1"/>
    <property type="molecule type" value="Genomic_DNA"/>
</dbReference>
<protein>
    <submittedName>
        <fullName evidence="2">Cytochrome c oxidase subunit 2A</fullName>
    </submittedName>
</protein>
<accession>A0A3B0CKU7</accession>
<dbReference type="RefSeq" id="WP_120746494.1">
    <property type="nucleotide sequence ID" value="NZ_RBAH01000004.1"/>
</dbReference>
<dbReference type="PROSITE" id="PS51257">
    <property type="entry name" value="PROKAR_LIPOPROTEIN"/>
    <property type="match status" value="1"/>
</dbReference>
<gene>
    <name evidence="2" type="ORF">D7M11_07205</name>
</gene>
<keyword evidence="1" id="KW-1133">Transmembrane helix</keyword>
<evidence type="ECO:0000313" key="2">
    <source>
        <dbReference type="EMBL" id="RKN85471.1"/>
    </source>
</evidence>
<dbReference type="Pfam" id="PF08113">
    <property type="entry name" value="CoxIIa"/>
    <property type="match status" value="1"/>
</dbReference>
<name>A0A3B0CKU7_9BACL</name>
<organism evidence="2 3">
    <name type="scientific">Paenibacillus ginsengarvi</name>
    <dbReference type="NCBI Taxonomy" id="400777"/>
    <lineage>
        <taxon>Bacteria</taxon>
        <taxon>Bacillati</taxon>
        <taxon>Bacillota</taxon>
        <taxon>Bacilli</taxon>
        <taxon>Bacillales</taxon>
        <taxon>Paenibacillaceae</taxon>
        <taxon>Paenibacillus</taxon>
    </lineage>
</organism>
<comment type="caution">
    <text evidence="2">The sequence shown here is derived from an EMBL/GenBank/DDBJ whole genome shotgun (WGS) entry which is preliminary data.</text>
</comment>
<evidence type="ECO:0000313" key="3">
    <source>
        <dbReference type="Proteomes" id="UP000282311"/>
    </source>
</evidence>
<dbReference type="InterPro" id="IPR012538">
    <property type="entry name" value="Cyt_c_oxidase_su2a"/>
</dbReference>
<reference evidence="2 3" key="1">
    <citation type="journal article" date="2007" name="Int. J. Syst. Evol. Microbiol.">
        <title>Paenibacillus ginsengarvi sp. nov., isolated from soil from ginseng cultivation.</title>
        <authorList>
            <person name="Yoon M.H."/>
            <person name="Ten L.N."/>
            <person name="Im W.T."/>
        </authorList>
    </citation>
    <scope>NUCLEOTIDE SEQUENCE [LARGE SCALE GENOMIC DNA]</scope>
    <source>
        <strain evidence="2 3">KCTC 13059</strain>
    </source>
</reference>
<dbReference type="OrthoDB" id="2418411at2"/>
<dbReference type="Proteomes" id="UP000282311">
    <property type="component" value="Unassembled WGS sequence"/>
</dbReference>
<keyword evidence="1" id="KW-0812">Transmembrane</keyword>
<sequence length="41" mass="4436">MNKKQPQGEPSLKGTFVSVLLLGACIAAMWLAVFVLFIARS</sequence>
<feature type="transmembrane region" description="Helical" evidence="1">
    <location>
        <begin position="16"/>
        <end position="39"/>
    </location>
</feature>
<proteinExistence type="predicted"/>
<evidence type="ECO:0000256" key="1">
    <source>
        <dbReference type="SAM" id="Phobius"/>
    </source>
</evidence>
<keyword evidence="3" id="KW-1185">Reference proteome</keyword>
<dbReference type="AlphaFoldDB" id="A0A3B0CKU7"/>